<dbReference type="InterPro" id="IPR000008">
    <property type="entry name" value="C2_dom"/>
</dbReference>
<dbReference type="OMA" id="DGWRINS"/>
<dbReference type="PANTHER" id="PTHR32246">
    <property type="entry name" value="INGRESSION PROTEIN FIC1"/>
    <property type="match status" value="1"/>
</dbReference>
<dbReference type="PANTHER" id="PTHR32246:SF28">
    <property type="entry name" value="C2 DOMAIN-CONTAINING PROTEIN"/>
    <property type="match status" value="1"/>
</dbReference>
<dbReference type="Gramene" id="VVA28116">
    <property type="protein sequence ID" value="VVA28116"/>
    <property type="gene ID" value="Prudul26B005923"/>
</dbReference>
<feature type="region of interest" description="Disordered" evidence="1">
    <location>
        <begin position="212"/>
        <end position="238"/>
    </location>
</feature>
<accession>A0A5E4FK45</accession>
<dbReference type="AlphaFoldDB" id="A0A5E4FK45"/>
<dbReference type="SMART" id="SM00239">
    <property type="entry name" value="C2"/>
    <property type="match status" value="1"/>
</dbReference>
<feature type="compositionally biased region" description="Polar residues" evidence="1">
    <location>
        <begin position="368"/>
        <end position="382"/>
    </location>
</feature>
<dbReference type="CDD" id="cd04051">
    <property type="entry name" value="C2_SRC2_like"/>
    <property type="match status" value="1"/>
</dbReference>
<name>A0A5E4FK45_PRUDU</name>
<feature type="region of interest" description="Disordered" evidence="1">
    <location>
        <begin position="361"/>
        <end position="382"/>
    </location>
</feature>
<dbReference type="InParanoid" id="A0A5E4FK45"/>
<evidence type="ECO:0000256" key="1">
    <source>
        <dbReference type="SAM" id="MobiDB-lite"/>
    </source>
</evidence>
<dbReference type="Gene3D" id="2.60.40.150">
    <property type="entry name" value="C2 domain"/>
    <property type="match status" value="1"/>
</dbReference>
<feature type="compositionally biased region" description="Low complexity" evidence="1">
    <location>
        <begin position="222"/>
        <end position="233"/>
    </location>
</feature>
<dbReference type="SUPFAM" id="SSF49562">
    <property type="entry name" value="C2 domain (Calcium/lipid-binding domain, CaLB)"/>
    <property type="match status" value="1"/>
</dbReference>
<feature type="domain" description="C2" evidence="2">
    <location>
        <begin position="38"/>
        <end position="184"/>
    </location>
</feature>
<gene>
    <name evidence="3" type="ORF">ALMOND_2B005923</name>
</gene>
<sequence length="382" mass="42628">MPPVPFLEFTFLNYLCDLLRPSKCSCSVQIIIPGGCKPKTESLFPLSYVFRMATAEKIKNLTDCSSIELKLISCKDLKAFNFLKKLSVYAVVSIFNDEMKKDEQQQHLQRQKTPVDREGEGNPEWNHTVHFDTKDMSLVDKLDHLYVKFDMRCEGILFGKKSLGKVLVPFTDLLDEVNEAVRFLSYQVRTWDGKPNGVLNFSSKVIRKKKNKSNIGVHDSQETGSSSESVTSVPDPADNTVQSLYPTLEVQAQNQSRDISYPSLAEVTSPLPRISVPSPEFNFNWRPESYPMSLPSTLPFTLPAAAVPAPNVHCHPCQLLPFLQSPGSYWHPAELANYGNYSFCGNPAGFGQLGMVENKGHDGWRINSPGTKSGPSSSRLGD</sequence>
<protein>
    <submittedName>
        <fullName evidence="3">PREDICTED: SRC2</fullName>
    </submittedName>
</protein>
<evidence type="ECO:0000259" key="2">
    <source>
        <dbReference type="PROSITE" id="PS50004"/>
    </source>
</evidence>
<feature type="region of interest" description="Disordered" evidence="1">
    <location>
        <begin position="103"/>
        <end position="124"/>
    </location>
</feature>
<evidence type="ECO:0000313" key="4">
    <source>
        <dbReference type="Proteomes" id="UP000327085"/>
    </source>
</evidence>
<dbReference type="Pfam" id="PF00168">
    <property type="entry name" value="C2"/>
    <property type="match status" value="1"/>
</dbReference>
<organism evidence="3 4">
    <name type="scientific">Prunus dulcis</name>
    <name type="common">Almond</name>
    <name type="synonym">Amygdalus dulcis</name>
    <dbReference type="NCBI Taxonomy" id="3755"/>
    <lineage>
        <taxon>Eukaryota</taxon>
        <taxon>Viridiplantae</taxon>
        <taxon>Streptophyta</taxon>
        <taxon>Embryophyta</taxon>
        <taxon>Tracheophyta</taxon>
        <taxon>Spermatophyta</taxon>
        <taxon>Magnoliopsida</taxon>
        <taxon>eudicotyledons</taxon>
        <taxon>Gunneridae</taxon>
        <taxon>Pentapetalae</taxon>
        <taxon>rosids</taxon>
        <taxon>fabids</taxon>
        <taxon>Rosales</taxon>
        <taxon>Rosaceae</taxon>
        <taxon>Amygdaloideae</taxon>
        <taxon>Amygdaleae</taxon>
        <taxon>Prunus</taxon>
    </lineage>
</organism>
<dbReference type="PROSITE" id="PS50004">
    <property type="entry name" value="C2"/>
    <property type="match status" value="1"/>
</dbReference>
<dbReference type="InterPro" id="IPR035892">
    <property type="entry name" value="C2_domain_sf"/>
</dbReference>
<dbReference type="Proteomes" id="UP000327085">
    <property type="component" value="Chromosome 1"/>
</dbReference>
<evidence type="ECO:0000313" key="3">
    <source>
        <dbReference type="EMBL" id="VVA28116.1"/>
    </source>
</evidence>
<reference evidence="4" key="1">
    <citation type="journal article" date="2020" name="Plant J.">
        <title>Transposons played a major role in the diversification between the closely related almond and peach genomes: results from the almond genome sequence.</title>
        <authorList>
            <person name="Alioto T."/>
            <person name="Alexiou K.G."/>
            <person name="Bardil A."/>
            <person name="Barteri F."/>
            <person name="Castanera R."/>
            <person name="Cruz F."/>
            <person name="Dhingra A."/>
            <person name="Duval H."/>
            <person name="Fernandez I Marti A."/>
            <person name="Frias L."/>
            <person name="Galan B."/>
            <person name="Garcia J.L."/>
            <person name="Howad W."/>
            <person name="Gomez-Garrido J."/>
            <person name="Gut M."/>
            <person name="Julca I."/>
            <person name="Morata J."/>
            <person name="Puigdomenech P."/>
            <person name="Ribeca P."/>
            <person name="Rubio Cabetas M.J."/>
            <person name="Vlasova A."/>
            <person name="Wirthensohn M."/>
            <person name="Garcia-Mas J."/>
            <person name="Gabaldon T."/>
            <person name="Casacuberta J.M."/>
            <person name="Arus P."/>
        </authorList>
    </citation>
    <scope>NUCLEOTIDE SEQUENCE [LARGE SCALE GENOMIC DNA]</scope>
    <source>
        <strain evidence="4">cv. Texas</strain>
    </source>
</reference>
<dbReference type="GO" id="GO:0006952">
    <property type="term" value="P:defense response"/>
    <property type="evidence" value="ECO:0007669"/>
    <property type="project" value="InterPro"/>
</dbReference>
<dbReference type="InterPro" id="IPR044750">
    <property type="entry name" value="C2_SRC2/BAP"/>
</dbReference>
<proteinExistence type="predicted"/>
<dbReference type="EMBL" id="CABIKO010000134">
    <property type="protein sequence ID" value="VVA28116.1"/>
    <property type="molecule type" value="Genomic_DNA"/>
</dbReference>